<feature type="compositionally biased region" description="Low complexity" evidence="15">
    <location>
        <begin position="40"/>
        <end position="57"/>
    </location>
</feature>
<dbReference type="OrthoDB" id="240216at2759"/>
<dbReference type="GO" id="GO:0006631">
    <property type="term" value="P:fatty acid metabolic process"/>
    <property type="evidence" value="ECO:0007669"/>
    <property type="project" value="UniProtKB-KW"/>
</dbReference>
<evidence type="ECO:0000256" key="1">
    <source>
        <dbReference type="ARBA" id="ARBA00004275"/>
    </source>
</evidence>
<proteinExistence type="inferred from homology"/>
<keyword evidence="7" id="KW-0007">Acetylation</keyword>
<keyword evidence="4" id="KW-0813">Transport</keyword>
<evidence type="ECO:0000256" key="14">
    <source>
        <dbReference type="PIRSR" id="PIRSR600542-1"/>
    </source>
</evidence>
<dbReference type="InterPro" id="IPR042231">
    <property type="entry name" value="Cho/carn_acyl_trans_2"/>
</dbReference>
<keyword evidence="17" id="KW-1185">Reference proteome</keyword>
<dbReference type="SUPFAM" id="SSF52777">
    <property type="entry name" value="CoA-dependent acyltransferases"/>
    <property type="match status" value="2"/>
</dbReference>
<evidence type="ECO:0000256" key="4">
    <source>
        <dbReference type="ARBA" id="ARBA00022448"/>
    </source>
</evidence>
<evidence type="ECO:0000256" key="2">
    <source>
        <dbReference type="ARBA" id="ARBA00005005"/>
    </source>
</evidence>
<protein>
    <recommendedName>
        <fullName evidence="13">Peroxisomal carnitine O-octanoyltransferase</fullName>
        <ecNumber evidence="12">2.3.1.137</ecNumber>
    </recommendedName>
</protein>
<dbReference type="InterPro" id="IPR000542">
    <property type="entry name" value="Carn_acyl_trans"/>
</dbReference>
<keyword evidence="6" id="KW-0276">Fatty acid metabolism</keyword>
<keyword evidence="10" id="KW-0012">Acyltransferase</keyword>
<dbReference type="OMA" id="DVWAKDY"/>
<keyword evidence="9" id="KW-0576">Peroxisome</keyword>
<evidence type="ECO:0000256" key="5">
    <source>
        <dbReference type="ARBA" id="ARBA00022679"/>
    </source>
</evidence>
<keyword evidence="5" id="KW-0808">Transferase</keyword>
<dbReference type="Gene3D" id="3.30.559.70">
    <property type="entry name" value="Choline/Carnitine o-acyltransferase, domain 2"/>
    <property type="match status" value="1"/>
</dbReference>
<dbReference type="Proteomes" id="UP001165740">
    <property type="component" value="Chromosome 1"/>
</dbReference>
<evidence type="ECO:0000313" key="18">
    <source>
        <dbReference type="RefSeq" id="XP_013083395.2"/>
    </source>
</evidence>
<evidence type="ECO:0000256" key="9">
    <source>
        <dbReference type="ARBA" id="ARBA00023140"/>
    </source>
</evidence>
<evidence type="ECO:0000256" key="11">
    <source>
        <dbReference type="ARBA" id="ARBA00052326"/>
    </source>
</evidence>
<comment type="catalytic activity">
    <reaction evidence="11">
        <text>octanoyl-CoA + (R)-carnitine = O-octanoyl-(R)-carnitine + CoA</text>
        <dbReference type="Rhea" id="RHEA:17177"/>
        <dbReference type="ChEBI" id="CHEBI:16347"/>
        <dbReference type="ChEBI" id="CHEBI:18102"/>
        <dbReference type="ChEBI" id="CHEBI:57287"/>
        <dbReference type="ChEBI" id="CHEBI:57386"/>
        <dbReference type="EC" id="2.3.1.137"/>
    </reaction>
</comment>
<dbReference type="AlphaFoldDB" id="A0A9U8EDQ2"/>
<dbReference type="EC" id="2.3.1.137" evidence="12"/>
<dbReference type="GeneID" id="106068542"/>
<evidence type="ECO:0000256" key="13">
    <source>
        <dbReference type="ARBA" id="ARBA00067184"/>
    </source>
</evidence>
<dbReference type="FunFam" id="3.30.559.70:FF:000006">
    <property type="entry name" value="Peroxisomal carnitine O-octanoyltransferase"/>
    <property type="match status" value="1"/>
</dbReference>
<gene>
    <name evidence="18" type="primary">LOC106068542</name>
</gene>
<keyword evidence="8" id="KW-0443">Lipid metabolism</keyword>
<feature type="domain" description="Choline/carnitine acyltransferase" evidence="16">
    <location>
        <begin position="85"/>
        <end position="655"/>
    </location>
</feature>
<evidence type="ECO:0000256" key="8">
    <source>
        <dbReference type="ARBA" id="ARBA00023098"/>
    </source>
</evidence>
<evidence type="ECO:0000256" key="12">
    <source>
        <dbReference type="ARBA" id="ARBA00066418"/>
    </source>
</evidence>
<dbReference type="Gene3D" id="3.30.559.10">
    <property type="entry name" value="Chloramphenicol acetyltransferase-like domain"/>
    <property type="match status" value="1"/>
</dbReference>
<dbReference type="GO" id="GO:0008458">
    <property type="term" value="F:carnitine O-octanoyltransferase activity"/>
    <property type="evidence" value="ECO:0007669"/>
    <property type="project" value="UniProtKB-EC"/>
</dbReference>
<evidence type="ECO:0000313" key="17">
    <source>
        <dbReference type="Proteomes" id="UP001165740"/>
    </source>
</evidence>
<feature type="active site" description="Proton acceptor" evidence="14">
    <location>
        <position position="386"/>
    </location>
</feature>
<evidence type="ECO:0000256" key="3">
    <source>
        <dbReference type="ARBA" id="ARBA00005232"/>
    </source>
</evidence>
<dbReference type="PANTHER" id="PTHR22589:SF67">
    <property type="entry name" value="PEROXISOMAL CARNITINE O-OCTANOYLTRANSFERASE"/>
    <property type="match status" value="1"/>
</dbReference>
<sequence>MFKYFTSSSSRLHFSYIRRISFTKTTLTAELTGNKLNKPNTNTHSNTESETDSNNNINKMSKTVEDVILSKTESTFQYDKDLLTLPVPDLSNTLKKYLASVKVLVTEEEYKKTELIVSQFANGEGKYLHEKFRAKAANKRNWLEEWWEDAAYLELRLPRPLMNMGGPAPYSEDVWPPVAGSQIPRAAMCMYYILKYWEFTRKEKHKPMKDSKGRPLCMYQFKRIFNTCAVPGVQKDKLIQYFKTESEGFCPTNVIVISNGHIFSITPFDDKGEILTVPEIQFLLQQVRTRSKLLGLGQGLTYLTAEERTKWAKARNRLVALHPQNYVNLTKIQTSIIAFWLEDGDAGDVSDLANRAILGHGENRWLDKSLSCGVYENGLFVSNADHTPAEGIMMTYVTSYVHLKLRECGGQWQGNQQLRKLEEPELLQFVIDDSLKADIETAKQNYSVLRNIATNEIKVYSKYGKNYCKEKSIHPDALCQLAMQLAYYTLYRRMAPTYETAPIKQFYHGRTETMRTSTQEAKNWCIAMTDPSVSTSERYRLFKVALKKHNSDFSDACEFKGCDRHLLALWLTAKEENLPVPQIYLDPSYAKSGGGGNFILSTSCIGFSTVIGGVLPMCENCIGTFYRINDDRLSFFVTTWNADKDTNTSDFAEAICCALDKLKVLIDEQPMTPSSRL</sequence>
<comment type="pathway">
    <text evidence="2">Lipid metabolism; fatty acid beta-oxidation.</text>
</comment>
<comment type="subcellular location">
    <subcellularLocation>
        <location evidence="1">Peroxisome</location>
    </subcellularLocation>
</comment>
<dbReference type="GO" id="GO:0005777">
    <property type="term" value="C:peroxisome"/>
    <property type="evidence" value="ECO:0007669"/>
    <property type="project" value="UniProtKB-SubCell"/>
</dbReference>
<reference evidence="18" key="1">
    <citation type="submission" date="2025-08" db="UniProtKB">
        <authorList>
            <consortium name="RefSeq"/>
        </authorList>
    </citation>
    <scope>IDENTIFICATION</scope>
</reference>
<dbReference type="KEGG" id="bgt:106068542"/>
<evidence type="ECO:0000256" key="6">
    <source>
        <dbReference type="ARBA" id="ARBA00022832"/>
    </source>
</evidence>
<dbReference type="InterPro" id="IPR023213">
    <property type="entry name" value="CAT-like_dom_sf"/>
</dbReference>
<feature type="region of interest" description="Disordered" evidence="15">
    <location>
        <begin position="33"/>
        <end position="57"/>
    </location>
</feature>
<organism evidence="17 18">
    <name type="scientific">Biomphalaria glabrata</name>
    <name type="common">Bloodfluke planorb</name>
    <name type="synonym">Freshwater snail</name>
    <dbReference type="NCBI Taxonomy" id="6526"/>
    <lineage>
        <taxon>Eukaryota</taxon>
        <taxon>Metazoa</taxon>
        <taxon>Spiralia</taxon>
        <taxon>Lophotrochozoa</taxon>
        <taxon>Mollusca</taxon>
        <taxon>Gastropoda</taxon>
        <taxon>Heterobranchia</taxon>
        <taxon>Euthyneura</taxon>
        <taxon>Panpulmonata</taxon>
        <taxon>Hygrophila</taxon>
        <taxon>Lymnaeoidea</taxon>
        <taxon>Planorbidae</taxon>
        <taxon>Biomphalaria</taxon>
    </lineage>
</organism>
<dbReference type="InterPro" id="IPR039551">
    <property type="entry name" value="Cho/carn_acyl_trans"/>
</dbReference>
<evidence type="ECO:0000256" key="15">
    <source>
        <dbReference type="SAM" id="MobiDB-lite"/>
    </source>
</evidence>
<comment type="similarity">
    <text evidence="3">Belongs to the carnitine/choline acetyltransferase family.</text>
</comment>
<name>A0A9U8EDQ2_BIOGL</name>
<dbReference type="RefSeq" id="XP_013083395.2">
    <property type="nucleotide sequence ID" value="XM_013227941.2"/>
</dbReference>
<dbReference type="PANTHER" id="PTHR22589">
    <property type="entry name" value="CARNITINE O-ACYLTRANSFERASE"/>
    <property type="match status" value="1"/>
</dbReference>
<dbReference type="Pfam" id="PF00755">
    <property type="entry name" value="Carn_acyltransf"/>
    <property type="match status" value="1"/>
</dbReference>
<accession>A0A9U8EDQ2</accession>
<evidence type="ECO:0000256" key="7">
    <source>
        <dbReference type="ARBA" id="ARBA00022990"/>
    </source>
</evidence>
<evidence type="ECO:0000259" key="16">
    <source>
        <dbReference type="Pfam" id="PF00755"/>
    </source>
</evidence>
<evidence type="ECO:0000256" key="10">
    <source>
        <dbReference type="ARBA" id="ARBA00023315"/>
    </source>
</evidence>